<reference evidence="2 3" key="1">
    <citation type="submission" date="2024-01" db="EMBL/GenBank/DDBJ databases">
        <title>Complete genome of Cladobotryum mycophilum ATHUM6906.</title>
        <authorList>
            <person name="Christinaki A.C."/>
            <person name="Myridakis A.I."/>
            <person name="Kouvelis V.N."/>
        </authorList>
    </citation>
    <scope>NUCLEOTIDE SEQUENCE [LARGE SCALE GENOMIC DNA]</scope>
    <source>
        <strain evidence="2 3">ATHUM6906</strain>
    </source>
</reference>
<evidence type="ECO:0008006" key="4">
    <source>
        <dbReference type="Google" id="ProtNLM"/>
    </source>
</evidence>
<evidence type="ECO:0000313" key="3">
    <source>
        <dbReference type="Proteomes" id="UP001338125"/>
    </source>
</evidence>
<sequence>MAPQDKKWDDAAERDLCVAIIQGNQDGDRARYNWGKICEIMQGLGYAFTKDAMSQHFTKVIMKDFKNRHSASASAASSSAGATPKKATSASKKRGKAAAFEASYDRGEDDDDGEDEKDSSVGTSAKKAKIEPETPESAIKEETSQFSQNLEHSIAIYSQESDIDAEFSRWMNNFES</sequence>
<dbReference type="EMBL" id="JAVFKD010000002">
    <property type="protein sequence ID" value="KAK5997102.1"/>
    <property type="molecule type" value="Genomic_DNA"/>
</dbReference>
<feature type="region of interest" description="Disordered" evidence="1">
    <location>
        <begin position="71"/>
        <end position="146"/>
    </location>
</feature>
<protein>
    <recommendedName>
        <fullName evidence="4">Myb/SANT-like domain-containing protein</fullName>
    </recommendedName>
</protein>
<evidence type="ECO:0000313" key="2">
    <source>
        <dbReference type="EMBL" id="KAK5997102.1"/>
    </source>
</evidence>
<proteinExistence type="predicted"/>
<feature type="compositionally biased region" description="Low complexity" evidence="1">
    <location>
        <begin position="71"/>
        <end position="90"/>
    </location>
</feature>
<evidence type="ECO:0000256" key="1">
    <source>
        <dbReference type="SAM" id="MobiDB-lite"/>
    </source>
</evidence>
<accession>A0ABR0SYB6</accession>
<feature type="compositionally biased region" description="Basic and acidic residues" evidence="1">
    <location>
        <begin position="128"/>
        <end position="143"/>
    </location>
</feature>
<organism evidence="2 3">
    <name type="scientific">Cladobotryum mycophilum</name>
    <dbReference type="NCBI Taxonomy" id="491253"/>
    <lineage>
        <taxon>Eukaryota</taxon>
        <taxon>Fungi</taxon>
        <taxon>Dikarya</taxon>
        <taxon>Ascomycota</taxon>
        <taxon>Pezizomycotina</taxon>
        <taxon>Sordariomycetes</taxon>
        <taxon>Hypocreomycetidae</taxon>
        <taxon>Hypocreales</taxon>
        <taxon>Hypocreaceae</taxon>
        <taxon>Cladobotryum</taxon>
    </lineage>
</organism>
<name>A0ABR0SYB6_9HYPO</name>
<comment type="caution">
    <text evidence="2">The sequence shown here is derived from an EMBL/GenBank/DDBJ whole genome shotgun (WGS) entry which is preliminary data.</text>
</comment>
<dbReference type="Proteomes" id="UP001338125">
    <property type="component" value="Unassembled WGS sequence"/>
</dbReference>
<feature type="compositionally biased region" description="Acidic residues" evidence="1">
    <location>
        <begin position="107"/>
        <end position="117"/>
    </location>
</feature>
<keyword evidence="3" id="KW-1185">Reference proteome</keyword>
<gene>
    <name evidence="2" type="ORF">PT974_02454</name>
</gene>